<dbReference type="Proteomes" id="UP001168990">
    <property type="component" value="Unassembled WGS sequence"/>
</dbReference>
<name>A0AA39C5X3_9HYME</name>
<dbReference type="AlphaFoldDB" id="A0AA39C5X3"/>
<keyword evidence="2" id="KW-1185">Reference proteome</keyword>
<protein>
    <submittedName>
        <fullName evidence="1">Uncharacterized protein</fullName>
    </submittedName>
</protein>
<evidence type="ECO:0000313" key="2">
    <source>
        <dbReference type="Proteomes" id="UP001168990"/>
    </source>
</evidence>
<comment type="caution">
    <text evidence="1">The sequence shown here is derived from an EMBL/GenBank/DDBJ whole genome shotgun (WGS) entry which is preliminary data.</text>
</comment>
<dbReference type="EMBL" id="JAQQBS010001424">
    <property type="protein sequence ID" value="KAK0158482.1"/>
    <property type="molecule type" value="Genomic_DNA"/>
</dbReference>
<accession>A0AA39C5X3</accession>
<reference evidence="1" key="2">
    <citation type="submission" date="2023-03" db="EMBL/GenBank/DDBJ databases">
        <authorList>
            <person name="Inwood S.N."/>
            <person name="Skelly J.G."/>
            <person name="Guhlin J."/>
            <person name="Harrop T.W.R."/>
            <person name="Goldson S.G."/>
            <person name="Dearden P.K."/>
        </authorList>
    </citation>
    <scope>NUCLEOTIDE SEQUENCE</scope>
    <source>
        <strain evidence="1">Irish</strain>
        <tissue evidence="1">Whole body</tissue>
    </source>
</reference>
<proteinExistence type="predicted"/>
<evidence type="ECO:0000313" key="1">
    <source>
        <dbReference type="EMBL" id="KAK0158482.1"/>
    </source>
</evidence>
<organism evidence="1 2">
    <name type="scientific">Microctonus aethiopoides</name>
    <dbReference type="NCBI Taxonomy" id="144406"/>
    <lineage>
        <taxon>Eukaryota</taxon>
        <taxon>Metazoa</taxon>
        <taxon>Ecdysozoa</taxon>
        <taxon>Arthropoda</taxon>
        <taxon>Hexapoda</taxon>
        <taxon>Insecta</taxon>
        <taxon>Pterygota</taxon>
        <taxon>Neoptera</taxon>
        <taxon>Endopterygota</taxon>
        <taxon>Hymenoptera</taxon>
        <taxon>Apocrita</taxon>
        <taxon>Ichneumonoidea</taxon>
        <taxon>Braconidae</taxon>
        <taxon>Euphorinae</taxon>
        <taxon>Microctonus</taxon>
    </lineage>
</organism>
<reference evidence="1" key="1">
    <citation type="journal article" date="2023" name="bioRxiv">
        <title>Scaffold-level genome assemblies of two parasitoid biocontrol wasps reveal the parthenogenesis mechanism and an associated novel virus.</title>
        <authorList>
            <person name="Inwood S."/>
            <person name="Skelly J."/>
            <person name="Guhlin J."/>
            <person name="Harrop T."/>
            <person name="Goldson S."/>
            <person name="Dearden P."/>
        </authorList>
    </citation>
    <scope>NUCLEOTIDE SEQUENCE</scope>
    <source>
        <strain evidence="1">Irish</strain>
        <tissue evidence="1">Whole body</tissue>
    </source>
</reference>
<gene>
    <name evidence="1" type="ORF">PV328_009479</name>
</gene>
<sequence length="175" mass="19877">MGMGEINTWVLIRRYDKLGDDDTNLQTSLERLTFTPGLIIDDVKSLIFKFIDVEDDGTKVLKIRRHDNNLIPLSTLLNGSTQKMPFIIDVVCVHQFCPVERRTVLPSYIDALNSKFTNLEQRIEFAETTLPDVTNGHINAMKDIAVQLANCVDFLDRRLDELAPAAWKSQLESAI</sequence>